<protein>
    <recommendedName>
        <fullName evidence="2 6">Imidazoleglycerol-phosphate dehydratase</fullName>
        <shortName evidence="6">IGPD</shortName>
        <ecNumber evidence="6 7">4.2.1.19</ecNumber>
    </recommendedName>
</protein>
<dbReference type="PROSITE" id="PS00955">
    <property type="entry name" value="IGP_DEHYDRATASE_2"/>
    <property type="match status" value="1"/>
</dbReference>
<dbReference type="FunFam" id="3.30.230.40:FF:000001">
    <property type="entry name" value="Imidazoleglycerol-phosphate dehydratase HisB"/>
    <property type="match status" value="1"/>
</dbReference>
<dbReference type="AlphaFoldDB" id="A0A9D2ADW4"/>
<organism evidence="8 9">
    <name type="scientific">Candidatus Allofournierella pullicola</name>
    <dbReference type="NCBI Taxonomy" id="2838596"/>
    <lineage>
        <taxon>Bacteria</taxon>
        <taxon>Bacillati</taxon>
        <taxon>Bacillota</taxon>
        <taxon>Clostridia</taxon>
        <taxon>Eubacteriales</taxon>
        <taxon>Oscillospiraceae</taxon>
        <taxon>Allofournierella</taxon>
    </lineage>
</organism>
<accession>A0A9D2ADW4</accession>
<gene>
    <name evidence="6 8" type="primary">hisB</name>
    <name evidence="8" type="ORF">H9865_07535</name>
</gene>
<reference evidence="8" key="1">
    <citation type="journal article" date="2021" name="PeerJ">
        <title>Extensive microbial diversity within the chicken gut microbiome revealed by metagenomics and culture.</title>
        <authorList>
            <person name="Gilroy R."/>
            <person name="Ravi A."/>
            <person name="Getino M."/>
            <person name="Pursley I."/>
            <person name="Horton D.L."/>
            <person name="Alikhan N.F."/>
            <person name="Baker D."/>
            <person name="Gharbi K."/>
            <person name="Hall N."/>
            <person name="Watson M."/>
            <person name="Adriaenssens E.M."/>
            <person name="Foster-Nyarko E."/>
            <person name="Jarju S."/>
            <person name="Secka A."/>
            <person name="Antonio M."/>
            <person name="Oren A."/>
            <person name="Chaudhuri R.R."/>
            <person name="La Ragione R."/>
            <person name="Hildebrand F."/>
            <person name="Pallen M.J."/>
        </authorList>
    </citation>
    <scope>NUCLEOTIDE SEQUENCE</scope>
    <source>
        <strain evidence="8">2239</strain>
    </source>
</reference>
<keyword evidence="3 6" id="KW-0028">Amino-acid biosynthesis</keyword>
<evidence type="ECO:0000256" key="4">
    <source>
        <dbReference type="ARBA" id="ARBA00023102"/>
    </source>
</evidence>
<dbReference type="EMBL" id="DXFW01000021">
    <property type="protein sequence ID" value="HIX05936.1"/>
    <property type="molecule type" value="Genomic_DNA"/>
</dbReference>
<dbReference type="InterPro" id="IPR020565">
    <property type="entry name" value="ImidazoleglycerP_deHydtase_CS"/>
</dbReference>
<evidence type="ECO:0000256" key="5">
    <source>
        <dbReference type="ARBA" id="ARBA00023239"/>
    </source>
</evidence>
<dbReference type="HAMAP" id="MF_00076">
    <property type="entry name" value="HisB"/>
    <property type="match status" value="1"/>
</dbReference>
<name>A0A9D2ADW4_9FIRM</name>
<dbReference type="InterPro" id="IPR038494">
    <property type="entry name" value="IGPD_sf"/>
</dbReference>
<proteinExistence type="inferred from homology"/>
<reference evidence="8" key="2">
    <citation type="submission" date="2021-04" db="EMBL/GenBank/DDBJ databases">
        <authorList>
            <person name="Gilroy R."/>
        </authorList>
    </citation>
    <scope>NUCLEOTIDE SEQUENCE</scope>
    <source>
        <strain evidence="8">2239</strain>
    </source>
</reference>
<evidence type="ECO:0000256" key="6">
    <source>
        <dbReference type="HAMAP-Rule" id="MF_00076"/>
    </source>
</evidence>
<dbReference type="InterPro" id="IPR020568">
    <property type="entry name" value="Ribosomal_Su5_D2-typ_SF"/>
</dbReference>
<dbReference type="InterPro" id="IPR000807">
    <property type="entry name" value="ImidazoleglycerolP_deHydtase"/>
</dbReference>
<evidence type="ECO:0000256" key="1">
    <source>
        <dbReference type="ARBA" id="ARBA00005047"/>
    </source>
</evidence>
<dbReference type="GO" id="GO:0004424">
    <property type="term" value="F:imidazoleglycerol-phosphate dehydratase activity"/>
    <property type="evidence" value="ECO:0007669"/>
    <property type="project" value="UniProtKB-UniRule"/>
</dbReference>
<dbReference type="Pfam" id="PF00475">
    <property type="entry name" value="IGPD"/>
    <property type="match status" value="1"/>
</dbReference>
<dbReference type="PANTHER" id="PTHR23133">
    <property type="entry name" value="IMIDAZOLEGLYCEROL-PHOSPHATE DEHYDRATASE HIS7"/>
    <property type="match status" value="1"/>
</dbReference>
<comment type="similarity">
    <text evidence="6 7">Belongs to the imidazoleglycerol-phosphate dehydratase family.</text>
</comment>
<keyword evidence="5 6" id="KW-0456">Lyase</keyword>
<keyword evidence="6" id="KW-0963">Cytoplasm</keyword>
<comment type="subcellular location">
    <subcellularLocation>
        <location evidence="6 7">Cytoplasm</location>
    </subcellularLocation>
</comment>
<comment type="catalytic activity">
    <reaction evidence="6 7">
        <text>D-erythro-1-(imidazol-4-yl)glycerol 3-phosphate = 3-(imidazol-4-yl)-2-oxopropyl phosphate + H2O</text>
        <dbReference type="Rhea" id="RHEA:11040"/>
        <dbReference type="ChEBI" id="CHEBI:15377"/>
        <dbReference type="ChEBI" id="CHEBI:57766"/>
        <dbReference type="ChEBI" id="CHEBI:58278"/>
        <dbReference type="EC" id="4.2.1.19"/>
    </reaction>
</comment>
<dbReference type="SUPFAM" id="SSF54211">
    <property type="entry name" value="Ribosomal protein S5 domain 2-like"/>
    <property type="match status" value="2"/>
</dbReference>
<evidence type="ECO:0000313" key="8">
    <source>
        <dbReference type="EMBL" id="HIX05936.1"/>
    </source>
</evidence>
<evidence type="ECO:0000256" key="3">
    <source>
        <dbReference type="ARBA" id="ARBA00022605"/>
    </source>
</evidence>
<keyword evidence="4 6" id="KW-0368">Histidine biosynthesis</keyword>
<dbReference type="NCBIfam" id="NF002111">
    <property type="entry name" value="PRK00951.2-1"/>
    <property type="match status" value="1"/>
</dbReference>
<evidence type="ECO:0000313" key="9">
    <source>
        <dbReference type="Proteomes" id="UP000824193"/>
    </source>
</evidence>
<evidence type="ECO:0000256" key="7">
    <source>
        <dbReference type="RuleBase" id="RU000599"/>
    </source>
</evidence>
<dbReference type="NCBIfam" id="NF002109">
    <property type="entry name" value="PRK00951.1-5"/>
    <property type="match status" value="1"/>
</dbReference>
<comment type="pathway">
    <text evidence="1 6 7">Amino-acid biosynthesis; L-histidine biosynthesis; L-histidine from 5-phospho-alpha-D-ribose 1-diphosphate: step 6/9.</text>
</comment>
<dbReference type="FunFam" id="3.30.230.40:FF:000003">
    <property type="entry name" value="Imidazoleglycerol-phosphate dehydratase HisB"/>
    <property type="match status" value="1"/>
</dbReference>
<comment type="caution">
    <text evidence="8">The sequence shown here is derived from an EMBL/GenBank/DDBJ whole genome shotgun (WGS) entry which is preliminary data.</text>
</comment>
<dbReference type="EC" id="4.2.1.19" evidence="6 7"/>
<dbReference type="CDD" id="cd07914">
    <property type="entry name" value="IGPD"/>
    <property type="match status" value="1"/>
</dbReference>
<evidence type="ECO:0000256" key="2">
    <source>
        <dbReference type="ARBA" id="ARBA00016664"/>
    </source>
</evidence>
<dbReference type="GO" id="GO:0000105">
    <property type="term" value="P:L-histidine biosynthetic process"/>
    <property type="evidence" value="ECO:0007669"/>
    <property type="project" value="UniProtKB-UniRule"/>
</dbReference>
<dbReference type="Proteomes" id="UP000824193">
    <property type="component" value="Unassembled WGS sequence"/>
</dbReference>
<dbReference type="GO" id="GO:0005737">
    <property type="term" value="C:cytoplasm"/>
    <property type="evidence" value="ECO:0007669"/>
    <property type="project" value="UniProtKB-SubCell"/>
</dbReference>
<sequence length="195" mass="20747">MRTAELRRTTGETDVTVVLDLDGTGKSDISTGCGFLDHMLTLFARHGRFDLTVQARGDTWVDDHHTVEDVGIVLGGAFAQALGEKRGVTRYGSTLLPMDEALILTAVDLSGRGLLCYGLAIPTEKVGTFDTQLTEEFLNAFARQAGLTLHVKQLAGTNSHHIIEGAFKSLARSLRAAVAIDPAAAGEVPSTKGVL</sequence>
<dbReference type="Gene3D" id="3.30.230.40">
    <property type="entry name" value="Imidazole glycerol phosphate dehydratase, domain 1"/>
    <property type="match status" value="2"/>
</dbReference>
<dbReference type="PANTHER" id="PTHR23133:SF2">
    <property type="entry name" value="IMIDAZOLEGLYCEROL-PHOSPHATE DEHYDRATASE"/>
    <property type="match status" value="1"/>
</dbReference>
<dbReference type="PROSITE" id="PS00954">
    <property type="entry name" value="IGP_DEHYDRATASE_1"/>
    <property type="match status" value="1"/>
</dbReference>
<dbReference type="NCBIfam" id="NF002114">
    <property type="entry name" value="PRK00951.2-4"/>
    <property type="match status" value="1"/>
</dbReference>